<evidence type="ECO:0000259" key="10">
    <source>
        <dbReference type="Pfam" id="PF22692"/>
    </source>
</evidence>
<dbReference type="GO" id="GO:0071978">
    <property type="term" value="P:bacterial-type flagellum-dependent swarming motility"/>
    <property type="evidence" value="ECO:0007669"/>
    <property type="project" value="TreeGrafter"/>
</dbReference>
<dbReference type="Pfam" id="PF22692">
    <property type="entry name" value="LlgE_F_G_D1"/>
    <property type="match status" value="1"/>
</dbReference>
<dbReference type="InterPro" id="IPR053967">
    <property type="entry name" value="LlgE_F_G-like_D1"/>
</dbReference>
<feature type="domain" description="Flagellar hook protein FlgE D2" evidence="9">
    <location>
        <begin position="187"/>
        <end position="300"/>
    </location>
</feature>
<comment type="subcellular location">
    <subcellularLocation>
        <location evidence="1 5">Bacterial flagellum basal body</location>
    </subcellularLocation>
</comment>
<dbReference type="InterPro" id="IPR020013">
    <property type="entry name" value="Flagellar_FlgE/F/G"/>
</dbReference>
<keyword evidence="11" id="KW-0282">Flagellum</keyword>
<dbReference type="NCBIfam" id="TIGR03506">
    <property type="entry name" value="FlgEFG_subfam"/>
    <property type="match status" value="1"/>
</dbReference>
<evidence type="ECO:0000259" key="7">
    <source>
        <dbReference type="Pfam" id="PF00460"/>
    </source>
</evidence>
<evidence type="ECO:0000256" key="2">
    <source>
        <dbReference type="ARBA" id="ARBA00009677"/>
    </source>
</evidence>
<dbReference type="InterPro" id="IPR037058">
    <property type="entry name" value="Falgellar_hook_FlgE_sf"/>
</dbReference>
<dbReference type="PANTHER" id="PTHR30435">
    <property type="entry name" value="FLAGELLAR PROTEIN"/>
    <property type="match status" value="1"/>
</dbReference>
<feature type="domain" description="Flagellar basal body rod protein N-terminal" evidence="7">
    <location>
        <begin position="7"/>
        <end position="35"/>
    </location>
</feature>
<dbReference type="Gene3D" id="2.60.98.20">
    <property type="entry name" value="Flagellar hook protein FlgE"/>
    <property type="match status" value="1"/>
</dbReference>
<keyword evidence="4 5" id="KW-0975">Bacterial flagellum</keyword>
<dbReference type="GO" id="GO:0009425">
    <property type="term" value="C:bacterial-type flagellum basal body"/>
    <property type="evidence" value="ECO:0007669"/>
    <property type="project" value="UniProtKB-SubCell"/>
</dbReference>
<dbReference type="Pfam" id="PF06429">
    <property type="entry name" value="Flg_bbr_C"/>
    <property type="match status" value="1"/>
</dbReference>
<comment type="function">
    <text evidence="5">A flexible structure which links the flagellar filament to the drive apparatus in the basal body.</text>
</comment>
<dbReference type="OrthoDB" id="9804559at2"/>
<feature type="domain" description="Flagellar basal-body/hook protein C-terminal" evidence="8">
    <location>
        <begin position="384"/>
        <end position="428"/>
    </location>
</feature>
<name>A0A098Y702_9ACTN</name>
<dbReference type="InterPro" id="IPR001444">
    <property type="entry name" value="Flag_bb_rod_N"/>
</dbReference>
<evidence type="ECO:0000259" key="8">
    <source>
        <dbReference type="Pfam" id="PF06429"/>
    </source>
</evidence>
<dbReference type="InterPro" id="IPR037925">
    <property type="entry name" value="FlgE/F/G-like"/>
</dbReference>
<dbReference type="SUPFAM" id="SSF117143">
    <property type="entry name" value="Flagellar hook protein flgE"/>
    <property type="match status" value="1"/>
</dbReference>
<dbReference type="Pfam" id="PF07559">
    <property type="entry name" value="FlgE_D2"/>
    <property type="match status" value="1"/>
</dbReference>
<gene>
    <name evidence="11" type="ORF">IN07_13025</name>
</gene>
<dbReference type="Proteomes" id="UP000029713">
    <property type="component" value="Unassembled WGS sequence"/>
</dbReference>
<evidence type="ECO:0000256" key="5">
    <source>
        <dbReference type="RuleBase" id="RU362116"/>
    </source>
</evidence>
<protein>
    <recommendedName>
        <fullName evidence="3 5">Flagellar hook protein FlgE</fullName>
    </recommendedName>
</protein>
<accession>A0A098Y702</accession>
<evidence type="ECO:0000256" key="3">
    <source>
        <dbReference type="ARBA" id="ARBA00019015"/>
    </source>
</evidence>
<evidence type="ECO:0000259" key="9">
    <source>
        <dbReference type="Pfam" id="PF07559"/>
    </source>
</evidence>
<feature type="region of interest" description="Disordered" evidence="6">
    <location>
        <begin position="355"/>
        <end position="375"/>
    </location>
</feature>
<keyword evidence="11" id="KW-0966">Cell projection</keyword>
<dbReference type="GO" id="GO:0005829">
    <property type="term" value="C:cytosol"/>
    <property type="evidence" value="ECO:0007669"/>
    <property type="project" value="TreeGrafter"/>
</dbReference>
<evidence type="ECO:0000256" key="4">
    <source>
        <dbReference type="ARBA" id="ARBA00023143"/>
    </source>
</evidence>
<sequence>MLRSMFSAISGLRAHQTKLDVAGNNIANVNTVGFKASQTVFEDTLSQVLRNGAAPNGDVAGTNPAQVGLGVKVAGITTNFGQGSTQNTGRASDFMISGDGFFVTKVGNEQLYTRAGSFDTDGVGNLVTPDGAKLQGWMANALGVVDPNGPIQDLRIPTGQVLAPVATTGSAISGNLSAGALSTDTAVTSQIQMYDDLGNAHAVSVTMSKMAAPAANRWSVNLVDTTTGTTLTPTPVELQFADGSATYLGADGQPLPAGTLAAPTPASFTVAAPTGAVPAWTKDVAVDLSSLTQFGGKSDAAAKTTAQSGSAMGVLEGYSLASDGTIVGIYSNGLRQNIGQLALATFTNPGGLEKAGNSSFRAGDNSGNPLVGQAGTGGRGSLSAGALEMSNVDLAEEFTGLIVAQRGFQANSRVITTSDEILQDLVQLKR</sequence>
<reference evidence="11 12" key="1">
    <citation type="submission" date="2014-07" db="EMBL/GenBank/DDBJ databases">
        <title>Biosystematic studies on Modestobacter strains isolated from extreme hyper-arid desert soil and from historic building.</title>
        <authorList>
            <person name="Bukarasam K."/>
            <person name="Bull A."/>
            <person name="Girard G."/>
            <person name="van Wezel G."/>
            <person name="Goodfellow M."/>
        </authorList>
    </citation>
    <scope>NUCLEOTIDE SEQUENCE [LARGE SCALE GENOMIC DNA]</scope>
    <source>
        <strain evidence="11 12">KNN45-2b</strain>
    </source>
</reference>
<keyword evidence="11" id="KW-0969">Cilium</keyword>
<dbReference type="InterPro" id="IPR011491">
    <property type="entry name" value="FlgE_D2"/>
</dbReference>
<feature type="compositionally biased region" description="Polar residues" evidence="6">
    <location>
        <begin position="356"/>
        <end position="368"/>
    </location>
</feature>
<feature type="domain" description="Flagellar hook protein FlgE/F/G-like D1" evidence="10">
    <location>
        <begin position="95"/>
        <end position="163"/>
    </location>
</feature>
<dbReference type="PANTHER" id="PTHR30435:SF1">
    <property type="entry name" value="FLAGELLAR HOOK PROTEIN FLGE"/>
    <property type="match status" value="1"/>
</dbReference>
<proteinExistence type="inferred from homology"/>
<organism evidence="11 12">
    <name type="scientific">Modestobacter caceresii</name>
    <dbReference type="NCBI Taxonomy" id="1522368"/>
    <lineage>
        <taxon>Bacteria</taxon>
        <taxon>Bacillati</taxon>
        <taxon>Actinomycetota</taxon>
        <taxon>Actinomycetes</taxon>
        <taxon>Geodermatophilales</taxon>
        <taxon>Geodermatophilaceae</taxon>
        <taxon>Modestobacter</taxon>
    </lineage>
</organism>
<dbReference type="GO" id="GO:0009424">
    <property type="term" value="C:bacterial-type flagellum hook"/>
    <property type="evidence" value="ECO:0007669"/>
    <property type="project" value="TreeGrafter"/>
</dbReference>
<dbReference type="EMBL" id="JPMX01000055">
    <property type="protein sequence ID" value="KGH46254.1"/>
    <property type="molecule type" value="Genomic_DNA"/>
</dbReference>
<dbReference type="InterPro" id="IPR010930">
    <property type="entry name" value="Flg_bb/hook_C_dom"/>
</dbReference>
<evidence type="ECO:0000313" key="11">
    <source>
        <dbReference type="EMBL" id="KGH46254.1"/>
    </source>
</evidence>
<evidence type="ECO:0000256" key="1">
    <source>
        <dbReference type="ARBA" id="ARBA00004117"/>
    </source>
</evidence>
<comment type="similarity">
    <text evidence="2 5">Belongs to the flagella basal body rod proteins family.</text>
</comment>
<dbReference type="Pfam" id="PF00460">
    <property type="entry name" value="Flg_bb_rod"/>
    <property type="match status" value="1"/>
</dbReference>
<dbReference type="AlphaFoldDB" id="A0A098Y702"/>
<comment type="caution">
    <text evidence="11">The sequence shown here is derived from an EMBL/GenBank/DDBJ whole genome shotgun (WGS) entry which is preliminary data.</text>
</comment>
<keyword evidence="12" id="KW-1185">Reference proteome</keyword>
<dbReference type="RefSeq" id="WP_036336265.1">
    <property type="nucleotide sequence ID" value="NZ_JPMX01000055.1"/>
</dbReference>
<dbReference type="STRING" id="1522368.IN07_13025"/>
<evidence type="ECO:0000313" key="12">
    <source>
        <dbReference type="Proteomes" id="UP000029713"/>
    </source>
</evidence>
<evidence type="ECO:0000256" key="6">
    <source>
        <dbReference type="SAM" id="MobiDB-lite"/>
    </source>
</evidence>